<evidence type="ECO:0000256" key="1">
    <source>
        <dbReference type="SAM" id="MobiDB-lite"/>
    </source>
</evidence>
<sequence>MNNQFNSLVEPYAYTNNEETNALRRHHTLSATDRLQYARNRLESNNLPPYPLSHNSFASHNDESSNGVNLHRAGSLPNRTFKAAPGASSFSNVNNAPNNAAVLSSLKHKNSLSVIDPNESIDDLEREIEYTRQQEEMLLQAAQTAPVGVRRHQSLTYGQQKQPIKHEHFINSGGVYGQNLSPPASTRTRSGSGSHTFDLTSSLRGLNLDTTFNDTNNYSPPYTPPSYSSNNSQFHNNGTYYDHQEEVQQNVPQKKLQLVTDFPNPLSQRGPVSAAAYVPPIGHTSIAAAQAQAQAQAQVQANALPSLSATASLWNNNERESIVGNRGANMNPPTSHWRFDPITGRALTPPQKTLQTRLQQSNSKSPSSQSPSMQEMLSSTDISTMVQQNGYNPSQFDLNPSHARYFVIKSYTEDDVHKSLKYNIWASTELGNQRLDRAFNESANRGPIYLFFSVNASGHFCGMAQMLTHVDYTTSSSVWAQDGKWKGVFKVRWIFVKDIPNSTLRHIKLLNTNEKKPVTNSRDTTELLDDAGKEMLNIFFQFNSRTSLLQDFQFYEIQSIQKNVAQSNNKISRQSPNLHANPFANVSHQGW</sequence>
<evidence type="ECO:0000313" key="6">
    <source>
        <dbReference type="Proteomes" id="UP000310708"/>
    </source>
</evidence>
<evidence type="ECO:0000313" key="4">
    <source>
        <dbReference type="EMBL" id="TIC69532.1"/>
    </source>
</evidence>
<reference evidence="5 6" key="1">
    <citation type="submission" date="2019-03" db="EMBL/GenBank/DDBJ databases">
        <title>Sequencing 25 genomes of Wallemia mellicola.</title>
        <authorList>
            <person name="Gostincar C."/>
        </authorList>
    </citation>
    <scope>NUCLEOTIDE SEQUENCE [LARGE SCALE GENOMIC DNA]</scope>
    <source>
        <strain evidence="4 6">EXF-757</strain>
        <strain evidence="3 5">EXF-8738</strain>
    </source>
</reference>
<evidence type="ECO:0000313" key="5">
    <source>
        <dbReference type="Proteomes" id="UP000305647"/>
    </source>
</evidence>
<dbReference type="Proteomes" id="UP000305647">
    <property type="component" value="Unassembled WGS sequence"/>
</dbReference>
<dbReference type="InterPro" id="IPR045168">
    <property type="entry name" value="YTH_prot"/>
</dbReference>
<feature type="region of interest" description="Disordered" evidence="1">
    <location>
        <begin position="572"/>
        <end position="591"/>
    </location>
</feature>
<dbReference type="Gene3D" id="3.10.590.10">
    <property type="entry name" value="ph1033 like domains"/>
    <property type="match status" value="1"/>
</dbReference>
<dbReference type="AlphaFoldDB" id="A0A4T0SXQ5"/>
<comment type="caution">
    <text evidence="3">The sequence shown here is derived from an EMBL/GenBank/DDBJ whole genome shotgun (WGS) entry which is preliminary data.</text>
</comment>
<dbReference type="CDD" id="cd21134">
    <property type="entry name" value="YTH"/>
    <property type="match status" value="1"/>
</dbReference>
<protein>
    <submittedName>
        <fullName evidence="3">YTH-domain-containing protein</fullName>
    </submittedName>
</protein>
<name>A0A4T0SXQ5_9BASI</name>
<dbReference type="GO" id="GO:1990247">
    <property type="term" value="F:N6-methyladenosine-containing RNA reader activity"/>
    <property type="evidence" value="ECO:0007669"/>
    <property type="project" value="TreeGrafter"/>
</dbReference>
<feature type="domain" description="YTH" evidence="2">
    <location>
        <begin position="403"/>
        <end position="539"/>
    </location>
</feature>
<dbReference type="Proteomes" id="UP000310708">
    <property type="component" value="Unassembled WGS sequence"/>
</dbReference>
<dbReference type="EMBL" id="SPRX01000003">
    <property type="protein sequence ID" value="TIC69532.1"/>
    <property type="molecule type" value="Genomic_DNA"/>
</dbReference>
<dbReference type="InterPro" id="IPR007275">
    <property type="entry name" value="YTH_domain"/>
</dbReference>
<dbReference type="EMBL" id="SPRO01000007">
    <property type="protein sequence ID" value="TIC32722.1"/>
    <property type="molecule type" value="Genomic_DNA"/>
</dbReference>
<feature type="compositionally biased region" description="Low complexity" evidence="1">
    <location>
        <begin position="358"/>
        <end position="377"/>
    </location>
</feature>
<feature type="compositionally biased region" description="Polar residues" evidence="1">
    <location>
        <begin position="53"/>
        <end position="68"/>
    </location>
</feature>
<evidence type="ECO:0000313" key="3">
    <source>
        <dbReference type="EMBL" id="TIC32722.1"/>
    </source>
</evidence>
<dbReference type="GO" id="GO:0061157">
    <property type="term" value="P:mRNA destabilization"/>
    <property type="evidence" value="ECO:0007669"/>
    <property type="project" value="TreeGrafter"/>
</dbReference>
<gene>
    <name evidence="4" type="ORF">E3Q01_00448</name>
    <name evidence="3" type="ORF">E3Q10_01020</name>
</gene>
<evidence type="ECO:0000259" key="2">
    <source>
        <dbReference type="PROSITE" id="PS50882"/>
    </source>
</evidence>
<feature type="region of interest" description="Disordered" evidence="1">
    <location>
        <begin position="343"/>
        <end position="377"/>
    </location>
</feature>
<accession>A0A4T0SXQ5</accession>
<feature type="region of interest" description="Disordered" evidence="1">
    <location>
        <begin position="53"/>
        <end position="76"/>
    </location>
</feature>
<organism evidence="3 5">
    <name type="scientific">Wallemia mellicola</name>
    <dbReference type="NCBI Taxonomy" id="1708541"/>
    <lineage>
        <taxon>Eukaryota</taxon>
        <taxon>Fungi</taxon>
        <taxon>Dikarya</taxon>
        <taxon>Basidiomycota</taxon>
        <taxon>Wallemiomycotina</taxon>
        <taxon>Wallemiomycetes</taxon>
        <taxon>Wallemiales</taxon>
        <taxon>Wallemiaceae</taxon>
        <taxon>Wallemia</taxon>
    </lineage>
</organism>
<dbReference type="Pfam" id="PF04146">
    <property type="entry name" value="YTH"/>
    <property type="match status" value="1"/>
</dbReference>
<dbReference type="PROSITE" id="PS50882">
    <property type="entry name" value="YTH"/>
    <property type="match status" value="1"/>
</dbReference>
<dbReference type="PANTHER" id="PTHR12357">
    <property type="entry name" value="YTH YT521-B HOMOLOGY DOMAIN-CONTAINING"/>
    <property type="match status" value="1"/>
</dbReference>
<dbReference type="GO" id="GO:0003729">
    <property type="term" value="F:mRNA binding"/>
    <property type="evidence" value="ECO:0007669"/>
    <property type="project" value="TreeGrafter"/>
</dbReference>
<dbReference type="GO" id="GO:0005737">
    <property type="term" value="C:cytoplasm"/>
    <property type="evidence" value="ECO:0007669"/>
    <property type="project" value="TreeGrafter"/>
</dbReference>
<proteinExistence type="predicted"/>
<dbReference type="PANTHER" id="PTHR12357:SF89">
    <property type="entry name" value="YTH DOMAIN-CONTAINING FAMILY PROTEIN"/>
    <property type="match status" value="1"/>
</dbReference>